<proteinExistence type="predicted"/>
<dbReference type="EMBL" id="JBFTWV010000097">
    <property type="protein sequence ID" value="KAL2787411.1"/>
    <property type="molecule type" value="Genomic_DNA"/>
</dbReference>
<dbReference type="Proteomes" id="UP001610563">
    <property type="component" value="Unassembled WGS sequence"/>
</dbReference>
<accession>A0ABR4FVX5</accession>
<evidence type="ECO:0000313" key="1">
    <source>
        <dbReference type="EMBL" id="KAL2787411.1"/>
    </source>
</evidence>
<evidence type="ECO:0000313" key="2">
    <source>
        <dbReference type="Proteomes" id="UP001610563"/>
    </source>
</evidence>
<reference evidence="1 2" key="1">
    <citation type="submission" date="2024-07" db="EMBL/GenBank/DDBJ databases">
        <title>Section-level genome sequencing and comparative genomics of Aspergillus sections Usti and Cavernicolus.</title>
        <authorList>
            <consortium name="Lawrence Berkeley National Laboratory"/>
            <person name="Nybo J.L."/>
            <person name="Vesth T.C."/>
            <person name="Theobald S."/>
            <person name="Frisvad J.C."/>
            <person name="Larsen T.O."/>
            <person name="Kjaerboelling I."/>
            <person name="Rothschild-Mancinelli K."/>
            <person name="Lyhne E.K."/>
            <person name="Kogle M.E."/>
            <person name="Barry K."/>
            <person name="Clum A."/>
            <person name="Na H."/>
            <person name="Ledsgaard L."/>
            <person name="Lin J."/>
            <person name="Lipzen A."/>
            <person name="Kuo A."/>
            <person name="Riley R."/>
            <person name="Mondo S."/>
            <person name="Labutti K."/>
            <person name="Haridas S."/>
            <person name="Pangalinan J."/>
            <person name="Salamov A.A."/>
            <person name="Simmons B.A."/>
            <person name="Magnuson J.K."/>
            <person name="Chen J."/>
            <person name="Drula E."/>
            <person name="Henrissat B."/>
            <person name="Wiebenga A."/>
            <person name="Lubbers R.J."/>
            <person name="Gomes A.C."/>
            <person name="Makela M.R."/>
            <person name="Stajich J."/>
            <person name="Grigoriev I.V."/>
            <person name="Mortensen U.H."/>
            <person name="De Vries R.P."/>
            <person name="Baker S.E."/>
            <person name="Andersen M.R."/>
        </authorList>
    </citation>
    <scope>NUCLEOTIDE SEQUENCE [LARGE SCALE GENOMIC DNA]</scope>
    <source>
        <strain evidence="1 2">CBS 209.92</strain>
    </source>
</reference>
<comment type="caution">
    <text evidence="1">The sequence shown here is derived from an EMBL/GenBank/DDBJ whole genome shotgun (WGS) entry which is preliminary data.</text>
</comment>
<protein>
    <submittedName>
        <fullName evidence="1">Uncharacterized protein</fullName>
    </submittedName>
</protein>
<sequence>MPLTEPSRTGMARFFAFVEDWLDRRSAQLFRKLQHWLFGLSDQEWDALHTLLASHEAMGIAVQRNEWFASNAEYCKGLKRNATSEEAWQEAREAWQFYYSQYEANGIVCVRTKQAIRAAEERLKHTPIYRALYCRRQNNLWFHDYLLLMRCIQSGGCCAREDCQCCSEERDPRYGVWQGHCTPACRCCILHYDIYEPIKNLEGPIELGYNLRPARDDKQQLDIRQEQWCQNPASSAESE</sequence>
<gene>
    <name evidence="1" type="ORF">BJX66DRAFT_341230</name>
</gene>
<name>A0ABR4FVX5_9EURO</name>
<keyword evidence="2" id="KW-1185">Reference proteome</keyword>
<organism evidence="1 2">
    <name type="scientific">Aspergillus keveii</name>
    <dbReference type="NCBI Taxonomy" id="714993"/>
    <lineage>
        <taxon>Eukaryota</taxon>
        <taxon>Fungi</taxon>
        <taxon>Dikarya</taxon>
        <taxon>Ascomycota</taxon>
        <taxon>Pezizomycotina</taxon>
        <taxon>Eurotiomycetes</taxon>
        <taxon>Eurotiomycetidae</taxon>
        <taxon>Eurotiales</taxon>
        <taxon>Aspergillaceae</taxon>
        <taxon>Aspergillus</taxon>
        <taxon>Aspergillus subgen. Nidulantes</taxon>
    </lineage>
</organism>